<dbReference type="Pfam" id="PF15781">
    <property type="entry name" value="ParE-like_toxin"/>
    <property type="match status" value="1"/>
</dbReference>
<gene>
    <name evidence="1" type="ORF">SAMN05443507_1721</name>
</gene>
<evidence type="ECO:0000313" key="2">
    <source>
        <dbReference type="Proteomes" id="UP000184016"/>
    </source>
</evidence>
<dbReference type="Gene3D" id="3.30.2310.20">
    <property type="entry name" value="RelE-like"/>
    <property type="match status" value="1"/>
</dbReference>
<dbReference type="EMBL" id="FRAF01000072">
    <property type="protein sequence ID" value="SHL21204.1"/>
    <property type="molecule type" value="Genomic_DNA"/>
</dbReference>
<dbReference type="RefSeq" id="WP_242650357.1">
    <property type="nucleotide sequence ID" value="NZ_FRAF01000072.1"/>
</dbReference>
<dbReference type="Proteomes" id="UP000184016">
    <property type="component" value="Unassembled WGS sequence"/>
</dbReference>
<evidence type="ECO:0000313" key="1">
    <source>
        <dbReference type="EMBL" id="SHL21204.1"/>
    </source>
</evidence>
<organism evidence="1 2">
    <name type="scientific">Alicyclobacillus tolerans</name>
    <dbReference type="NCBI Taxonomy" id="90970"/>
    <lineage>
        <taxon>Bacteria</taxon>
        <taxon>Bacillati</taxon>
        <taxon>Bacillota</taxon>
        <taxon>Bacilli</taxon>
        <taxon>Bacillales</taxon>
        <taxon>Alicyclobacillaceae</taxon>
        <taxon>Alicyclobacillus</taxon>
    </lineage>
</organism>
<dbReference type="InterPro" id="IPR031552">
    <property type="entry name" value="ParE-like_toxin"/>
</dbReference>
<protein>
    <submittedName>
        <fullName evidence="1">mRNA interferase RelE/StbE</fullName>
    </submittedName>
</protein>
<keyword evidence="2" id="KW-1185">Reference proteome</keyword>
<name>A0A1M6YSB5_9BACL</name>
<proteinExistence type="predicted"/>
<accession>A0A1M6YSB5</accession>
<dbReference type="STRING" id="1830138.SAMN05443507_1721"/>
<dbReference type="InterPro" id="IPR035093">
    <property type="entry name" value="RelE/ParE_toxin_dom_sf"/>
</dbReference>
<sequence length="102" mass="11963">MIPLLPFSSRPPFERYIKKIVEKPLKNLFHQAVVHILENPYSGQAKIGDLQGFWGYDIKYSGTNYEIAYVVIEDENGEPQSIVFYMAGTRENFWDEIKKYIQ</sequence>
<reference evidence="2" key="1">
    <citation type="submission" date="2016-11" db="EMBL/GenBank/DDBJ databases">
        <authorList>
            <person name="Varghese N."/>
            <person name="Submissions S."/>
        </authorList>
    </citation>
    <scope>NUCLEOTIDE SEQUENCE [LARGE SCALE GENOMIC DNA]</scope>
    <source>
        <strain evidence="2">USBA-503</strain>
    </source>
</reference>
<dbReference type="AlphaFoldDB" id="A0A1M6YSB5"/>